<dbReference type="SMART" id="SM00185">
    <property type="entry name" value="ARM"/>
    <property type="match status" value="5"/>
</dbReference>
<organism evidence="9 10">
    <name type="scientific">Dioscorea cayennensis subsp. rotundata</name>
    <name type="common">White Guinea yam</name>
    <name type="synonym">Dioscorea rotundata</name>
    <dbReference type="NCBI Taxonomy" id="55577"/>
    <lineage>
        <taxon>Eukaryota</taxon>
        <taxon>Viridiplantae</taxon>
        <taxon>Streptophyta</taxon>
        <taxon>Embryophyta</taxon>
        <taxon>Tracheophyta</taxon>
        <taxon>Spermatophyta</taxon>
        <taxon>Magnoliopsida</taxon>
        <taxon>Liliopsida</taxon>
        <taxon>Dioscoreales</taxon>
        <taxon>Dioscoreaceae</taxon>
        <taxon>Dioscorea</taxon>
    </lineage>
</organism>
<proteinExistence type="predicted"/>
<dbReference type="AlphaFoldDB" id="A0AB40B8C3"/>
<dbReference type="EC" id="2.3.2.27" evidence="3"/>
<feature type="repeat" description="ARM" evidence="7">
    <location>
        <begin position="105"/>
        <end position="147"/>
    </location>
</feature>
<feature type="repeat" description="ARM" evidence="7">
    <location>
        <begin position="228"/>
        <end position="269"/>
    </location>
</feature>
<protein>
    <recommendedName>
        <fullName evidence="3">RING-type E3 ubiquitin transferase</fullName>
        <ecNumber evidence="3">2.3.2.27</ecNumber>
    </recommendedName>
</protein>
<feature type="repeat" description="ARM" evidence="7">
    <location>
        <begin position="187"/>
        <end position="229"/>
    </location>
</feature>
<evidence type="ECO:0000256" key="5">
    <source>
        <dbReference type="ARBA" id="ARBA00022737"/>
    </source>
</evidence>
<evidence type="ECO:0000256" key="7">
    <source>
        <dbReference type="PROSITE-ProRule" id="PRU00259"/>
    </source>
</evidence>
<dbReference type="InterPro" id="IPR058678">
    <property type="entry name" value="ARM_PUB"/>
</dbReference>
<keyword evidence="9" id="KW-1185">Reference proteome</keyword>
<evidence type="ECO:0000256" key="2">
    <source>
        <dbReference type="ARBA" id="ARBA00004906"/>
    </source>
</evidence>
<dbReference type="SUPFAM" id="SSF48371">
    <property type="entry name" value="ARM repeat"/>
    <property type="match status" value="1"/>
</dbReference>
<sequence>MGELEKYPWLPLYLIRQDLISCGGWLRPSLEVKNIGDVFLEKNGQNIITLPSMDLKPENSGIETQVNKLIEDLKCESVDVQRVATSELRILTKHMENRIVIANCGAVSLLISLLYSTDLGIQENAVTALLNLSINDEIKAAIADANVIDPLVHVLETGNAEAKENSAAAIFNLSALKELMLRSGRSGAIKPLVELLENGSPQGKKDAIRALYNLSVITENKPKIVEAGAVRPLIALMDPALGMVDKAVAILANLATVSEAQIAIGREGGIPVLVEVVELGSARGKENAAAVLLRLCTSSKRFCRQVLKEGAVPPLAALSQSGTPRAKEKARSLLCFFRNAGRV</sequence>
<keyword evidence="6" id="KW-0833">Ubl conjugation pathway</keyword>
<dbReference type="Gene3D" id="1.25.10.10">
    <property type="entry name" value="Leucine-rich Repeat Variant"/>
    <property type="match status" value="2"/>
</dbReference>
<keyword evidence="4" id="KW-0808">Transferase</keyword>
<dbReference type="PANTHER" id="PTHR23315:SF7">
    <property type="entry name" value="U-BOX DOMAIN-CONTAINING PROTEIN 4"/>
    <property type="match status" value="1"/>
</dbReference>
<dbReference type="GO" id="GO:0061630">
    <property type="term" value="F:ubiquitin protein ligase activity"/>
    <property type="evidence" value="ECO:0007669"/>
    <property type="project" value="UniProtKB-EC"/>
</dbReference>
<dbReference type="InterPro" id="IPR016024">
    <property type="entry name" value="ARM-type_fold"/>
</dbReference>
<dbReference type="PROSITE" id="PS50176">
    <property type="entry name" value="ARM_REPEAT"/>
    <property type="match status" value="3"/>
</dbReference>
<comment type="catalytic activity">
    <reaction evidence="1">
        <text>S-ubiquitinyl-[E2 ubiquitin-conjugating enzyme]-L-cysteine + [acceptor protein]-L-lysine = [E2 ubiquitin-conjugating enzyme]-L-cysteine + N(6)-ubiquitinyl-[acceptor protein]-L-lysine.</text>
        <dbReference type="EC" id="2.3.2.27"/>
    </reaction>
</comment>
<dbReference type="Proteomes" id="UP001515500">
    <property type="component" value="Chromosome 5"/>
</dbReference>
<dbReference type="InterPro" id="IPR000225">
    <property type="entry name" value="Armadillo"/>
</dbReference>
<dbReference type="RefSeq" id="XP_039123527.1">
    <property type="nucleotide sequence ID" value="XM_039267593.1"/>
</dbReference>
<evidence type="ECO:0000256" key="3">
    <source>
        <dbReference type="ARBA" id="ARBA00012483"/>
    </source>
</evidence>
<dbReference type="GO" id="GO:0016567">
    <property type="term" value="P:protein ubiquitination"/>
    <property type="evidence" value="ECO:0007669"/>
    <property type="project" value="UniProtKB-ARBA"/>
</dbReference>
<evidence type="ECO:0000256" key="4">
    <source>
        <dbReference type="ARBA" id="ARBA00022679"/>
    </source>
</evidence>
<dbReference type="Pfam" id="PF25598">
    <property type="entry name" value="ARM_PUB"/>
    <property type="match status" value="1"/>
</dbReference>
<comment type="pathway">
    <text evidence="2">Protein modification; protein ubiquitination.</text>
</comment>
<name>A0AB40B8C3_DIOCR</name>
<accession>A0AB40B8C3</accession>
<evidence type="ECO:0000256" key="6">
    <source>
        <dbReference type="ARBA" id="ARBA00022786"/>
    </source>
</evidence>
<evidence type="ECO:0000256" key="1">
    <source>
        <dbReference type="ARBA" id="ARBA00000900"/>
    </source>
</evidence>
<feature type="domain" description="U-box" evidence="8">
    <location>
        <begin position="65"/>
        <end position="338"/>
    </location>
</feature>
<evidence type="ECO:0000313" key="10">
    <source>
        <dbReference type="RefSeq" id="XP_039123527.1"/>
    </source>
</evidence>
<dbReference type="InterPro" id="IPR011989">
    <property type="entry name" value="ARM-like"/>
</dbReference>
<reference evidence="10" key="1">
    <citation type="submission" date="2025-08" db="UniProtKB">
        <authorList>
            <consortium name="RefSeq"/>
        </authorList>
    </citation>
    <scope>IDENTIFICATION</scope>
</reference>
<dbReference type="PANTHER" id="PTHR23315">
    <property type="entry name" value="U BOX DOMAIN-CONTAINING"/>
    <property type="match status" value="1"/>
</dbReference>
<dbReference type="GeneID" id="120260153"/>
<evidence type="ECO:0000313" key="9">
    <source>
        <dbReference type="Proteomes" id="UP001515500"/>
    </source>
</evidence>
<evidence type="ECO:0000259" key="8">
    <source>
        <dbReference type="Pfam" id="PF25598"/>
    </source>
</evidence>
<keyword evidence="5" id="KW-0677">Repeat</keyword>
<gene>
    <name evidence="10" type="primary">LOC120260153</name>
</gene>
<dbReference type="FunFam" id="1.25.10.10:FF:000082">
    <property type="entry name" value="RING-type E3 ubiquitin transferase"/>
    <property type="match status" value="1"/>
</dbReference>